<reference evidence="1" key="1">
    <citation type="submission" date="2014-11" db="EMBL/GenBank/DDBJ databases">
        <authorList>
            <person name="Amaro Gonzalez C."/>
        </authorList>
    </citation>
    <scope>NUCLEOTIDE SEQUENCE</scope>
</reference>
<proteinExistence type="predicted"/>
<sequence>MSIACWEGEMVYCSFCAEPEIPCKDTFMCTLCVSFEDTIFL</sequence>
<dbReference type="AlphaFoldDB" id="A0A0E9WJR3"/>
<dbReference type="EMBL" id="GBXM01017980">
    <property type="protein sequence ID" value="JAH90597.1"/>
    <property type="molecule type" value="Transcribed_RNA"/>
</dbReference>
<protein>
    <submittedName>
        <fullName evidence="1">Uncharacterized protein</fullName>
    </submittedName>
</protein>
<evidence type="ECO:0000313" key="1">
    <source>
        <dbReference type="EMBL" id="JAH90597.1"/>
    </source>
</evidence>
<accession>A0A0E9WJR3</accession>
<reference evidence="1" key="2">
    <citation type="journal article" date="2015" name="Fish Shellfish Immunol.">
        <title>Early steps in the European eel (Anguilla anguilla)-Vibrio vulnificus interaction in the gills: Role of the RtxA13 toxin.</title>
        <authorList>
            <person name="Callol A."/>
            <person name="Pajuelo D."/>
            <person name="Ebbesson L."/>
            <person name="Teles M."/>
            <person name="MacKenzie S."/>
            <person name="Amaro C."/>
        </authorList>
    </citation>
    <scope>NUCLEOTIDE SEQUENCE</scope>
</reference>
<organism evidence="1">
    <name type="scientific">Anguilla anguilla</name>
    <name type="common">European freshwater eel</name>
    <name type="synonym">Muraena anguilla</name>
    <dbReference type="NCBI Taxonomy" id="7936"/>
    <lineage>
        <taxon>Eukaryota</taxon>
        <taxon>Metazoa</taxon>
        <taxon>Chordata</taxon>
        <taxon>Craniata</taxon>
        <taxon>Vertebrata</taxon>
        <taxon>Euteleostomi</taxon>
        <taxon>Actinopterygii</taxon>
        <taxon>Neopterygii</taxon>
        <taxon>Teleostei</taxon>
        <taxon>Anguilliformes</taxon>
        <taxon>Anguillidae</taxon>
        <taxon>Anguilla</taxon>
    </lineage>
</organism>
<name>A0A0E9WJR3_ANGAN</name>